<dbReference type="Pfam" id="PF18969">
    <property type="entry name" value="DUF5708"/>
    <property type="match status" value="1"/>
</dbReference>
<gene>
    <name evidence="2" type="ORF">HNR67_002217</name>
</gene>
<accession>A0A7W7CAG8</accession>
<keyword evidence="1" id="KW-0812">Transmembrane</keyword>
<name>A0A7W7CAG8_9PSEU</name>
<evidence type="ECO:0000313" key="2">
    <source>
        <dbReference type="EMBL" id="MBB4676099.1"/>
    </source>
</evidence>
<organism evidence="2 3">
    <name type="scientific">Crossiella cryophila</name>
    <dbReference type="NCBI Taxonomy" id="43355"/>
    <lineage>
        <taxon>Bacteria</taxon>
        <taxon>Bacillati</taxon>
        <taxon>Actinomycetota</taxon>
        <taxon>Actinomycetes</taxon>
        <taxon>Pseudonocardiales</taxon>
        <taxon>Pseudonocardiaceae</taxon>
        <taxon>Crossiella</taxon>
    </lineage>
</organism>
<feature type="transmembrane region" description="Helical" evidence="1">
    <location>
        <begin position="38"/>
        <end position="59"/>
    </location>
</feature>
<comment type="caution">
    <text evidence="2">The sequence shown here is derived from an EMBL/GenBank/DDBJ whole genome shotgun (WGS) entry which is preliminary data.</text>
</comment>
<evidence type="ECO:0000256" key="1">
    <source>
        <dbReference type="SAM" id="Phobius"/>
    </source>
</evidence>
<dbReference type="EMBL" id="JACHMH010000001">
    <property type="protein sequence ID" value="MBB4676099.1"/>
    <property type="molecule type" value="Genomic_DNA"/>
</dbReference>
<dbReference type="AlphaFoldDB" id="A0A7W7CAG8"/>
<keyword evidence="1" id="KW-1133">Transmembrane helix</keyword>
<sequence>MSKNVKSLFIGAFMLIVGLILAFTTKGIETPIISLDKVGVVLAILGGIELVITGAMMIFPSKKDAGRA</sequence>
<protein>
    <submittedName>
        <fullName evidence="2">Putative membrane-anchored protein</fullName>
    </submittedName>
</protein>
<keyword evidence="1" id="KW-0472">Membrane</keyword>
<dbReference type="Proteomes" id="UP000533598">
    <property type="component" value="Unassembled WGS sequence"/>
</dbReference>
<reference evidence="2 3" key="1">
    <citation type="submission" date="2020-08" db="EMBL/GenBank/DDBJ databases">
        <title>Sequencing the genomes of 1000 actinobacteria strains.</title>
        <authorList>
            <person name="Klenk H.-P."/>
        </authorList>
    </citation>
    <scope>NUCLEOTIDE SEQUENCE [LARGE SCALE GENOMIC DNA]</scope>
    <source>
        <strain evidence="2 3">DSM 44230</strain>
    </source>
</reference>
<dbReference type="RefSeq" id="WP_185001963.1">
    <property type="nucleotide sequence ID" value="NZ_BAAAUI010000016.1"/>
</dbReference>
<evidence type="ECO:0000313" key="3">
    <source>
        <dbReference type="Proteomes" id="UP000533598"/>
    </source>
</evidence>
<proteinExistence type="predicted"/>
<dbReference type="InterPro" id="IPR043762">
    <property type="entry name" value="DUF5708"/>
</dbReference>
<keyword evidence="3" id="KW-1185">Reference proteome</keyword>